<evidence type="ECO:0000313" key="2">
    <source>
        <dbReference type="Proteomes" id="UP000499080"/>
    </source>
</evidence>
<gene>
    <name evidence="1" type="ORF">AVEN_126867_1</name>
</gene>
<organism evidence="1 2">
    <name type="scientific">Araneus ventricosus</name>
    <name type="common">Orbweaver spider</name>
    <name type="synonym">Epeira ventricosa</name>
    <dbReference type="NCBI Taxonomy" id="182803"/>
    <lineage>
        <taxon>Eukaryota</taxon>
        <taxon>Metazoa</taxon>
        <taxon>Ecdysozoa</taxon>
        <taxon>Arthropoda</taxon>
        <taxon>Chelicerata</taxon>
        <taxon>Arachnida</taxon>
        <taxon>Araneae</taxon>
        <taxon>Araneomorphae</taxon>
        <taxon>Entelegynae</taxon>
        <taxon>Araneoidea</taxon>
        <taxon>Araneidae</taxon>
        <taxon>Araneus</taxon>
    </lineage>
</organism>
<proteinExistence type="predicted"/>
<dbReference type="EMBL" id="BGPR01000135">
    <property type="protein sequence ID" value="GBL97966.1"/>
    <property type="molecule type" value="Genomic_DNA"/>
</dbReference>
<evidence type="ECO:0000313" key="1">
    <source>
        <dbReference type="EMBL" id="GBL97966.1"/>
    </source>
</evidence>
<accession>A0A4Y2C2W3</accession>
<reference evidence="1 2" key="1">
    <citation type="journal article" date="2019" name="Sci. Rep.">
        <title>Orb-weaving spider Araneus ventricosus genome elucidates the spidroin gene catalogue.</title>
        <authorList>
            <person name="Kono N."/>
            <person name="Nakamura H."/>
            <person name="Ohtoshi R."/>
            <person name="Moran D.A.P."/>
            <person name="Shinohara A."/>
            <person name="Yoshida Y."/>
            <person name="Fujiwara M."/>
            <person name="Mori M."/>
            <person name="Tomita M."/>
            <person name="Arakawa K."/>
        </authorList>
    </citation>
    <scope>NUCLEOTIDE SEQUENCE [LARGE SCALE GENOMIC DNA]</scope>
</reference>
<comment type="caution">
    <text evidence="1">The sequence shown here is derived from an EMBL/GenBank/DDBJ whole genome shotgun (WGS) entry which is preliminary data.</text>
</comment>
<dbReference type="AlphaFoldDB" id="A0A4Y2C2W3"/>
<sequence length="290" mass="32681">MDNVYKWCTYWKLSISSEKSAIADLSKRRLLSTPRISYAGSPLPWKDSIKYLGIIFSKSNQNGAIVKNLRAKALRKINALKTLAYKSYGPRTKDLVDITNNGICSLFYYSCAITNKLSQTHFKICDTIQTTALRVALGLPIWTPNIVLLKIAGQEILSEKIKRLAIQFFIKQVANGIHSPLFRQSLNPCIQFNKKDQEAFAGLLADLNITSDHIITLPNILDVLHSDICEIHLTSFGFQDKAQPPFMIKALFEETISEEFQDYFIIATDASKSHIYTSIAGTSNLRSFSF</sequence>
<keyword evidence="2" id="KW-1185">Reference proteome</keyword>
<dbReference type="Proteomes" id="UP000499080">
    <property type="component" value="Unassembled WGS sequence"/>
</dbReference>
<name>A0A4Y2C2W3_ARAVE</name>
<dbReference type="OrthoDB" id="6628575at2759"/>
<protein>
    <submittedName>
        <fullName evidence="1">Uncharacterized protein</fullName>
    </submittedName>
</protein>